<reference evidence="3" key="1">
    <citation type="submission" date="2015-08" db="EMBL/GenBank/DDBJ databases">
        <title>Genome sequence of the strict anaerobe Clostridium homopropionicum LuHBu1 (DSM 5847T).</title>
        <authorList>
            <person name="Poehlein A."/>
            <person name="Beck M."/>
            <person name="Schiel-Bengelsdorf B."/>
            <person name="Bengelsdorf F.R."/>
            <person name="Daniel R."/>
            <person name="Duerre P."/>
        </authorList>
    </citation>
    <scope>NUCLEOTIDE SEQUENCE [LARGE SCALE GENOMIC DNA]</scope>
    <source>
        <strain evidence="3">DSM 5847</strain>
    </source>
</reference>
<proteinExistence type="predicted"/>
<comment type="caution">
    <text evidence="2">The sequence shown here is derived from an EMBL/GenBank/DDBJ whole genome shotgun (WGS) entry which is preliminary data.</text>
</comment>
<dbReference type="PATRIC" id="fig|1121318.3.peg.1939"/>
<dbReference type="GO" id="GO:0016887">
    <property type="term" value="F:ATP hydrolysis activity"/>
    <property type="evidence" value="ECO:0007669"/>
    <property type="project" value="InterPro"/>
</dbReference>
<evidence type="ECO:0000313" key="2">
    <source>
        <dbReference type="EMBL" id="KOA19830.1"/>
    </source>
</evidence>
<evidence type="ECO:0000313" key="3">
    <source>
        <dbReference type="Proteomes" id="UP000037043"/>
    </source>
</evidence>
<organism evidence="2 3">
    <name type="scientific">Clostridium homopropionicum DSM 5847</name>
    <dbReference type="NCBI Taxonomy" id="1121318"/>
    <lineage>
        <taxon>Bacteria</taxon>
        <taxon>Bacillati</taxon>
        <taxon>Bacillota</taxon>
        <taxon>Clostridia</taxon>
        <taxon>Eubacteriales</taxon>
        <taxon>Clostridiaceae</taxon>
        <taxon>Clostridium</taxon>
    </lineage>
</organism>
<dbReference type="RefSeq" id="WP_052221456.1">
    <property type="nucleotide sequence ID" value="NZ_LHUR01000022.1"/>
</dbReference>
<dbReference type="Proteomes" id="UP000037043">
    <property type="component" value="Unassembled WGS sequence"/>
</dbReference>
<name>A0A0L6ZA33_9CLOT</name>
<feature type="domain" description="ORC1/DEAH AAA+ ATPase" evidence="1">
    <location>
        <begin position="162"/>
        <end position="303"/>
    </location>
</feature>
<dbReference type="STRING" id="36844.SAMN04488501_10274"/>
<dbReference type="SUPFAM" id="SSF52540">
    <property type="entry name" value="P-loop containing nucleoside triphosphate hydrolases"/>
    <property type="match status" value="1"/>
</dbReference>
<keyword evidence="3" id="KW-1185">Reference proteome</keyword>
<dbReference type="InterPro" id="IPR027417">
    <property type="entry name" value="P-loop_NTPase"/>
</dbReference>
<dbReference type="InterPro" id="IPR049945">
    <property type="entry name" value="AAA_22"/>
</dbReference>
<dbReference type="Pfam" id="PF13401">
    <property type="entry name" value="AAA_22"/>
    <property type="match status" value="1"/>
</dbReference>
<dbReference type="EMBL" id="LHUR01000022">
    <property type="protein sequence ID" value="KOA19830.1"/>
    <property type="molecule type" value="Genomic_DNA"/>
</dbReference>
<dbReference type="Gene3D" id="3.40.50.300">
    <property type="entry name" value="P-loop containing nucleotide triphosphate hydrolases"/>
    <property type="match status" value="1"/>
</dbReference>
<accession>A0A0L6ZA33</accession>
<gene>
    <name evidence="2" type="primary">tnsC_1</name>
    <name evidence="2" type="ORF">CLHOM_19190</name>
</gene>
<dbReference type="AlphaFoldDB" id="A0A0L6ZA33"/>
<sequence>MRNKYYTDFKISQYEDIDENSIQLINSTKARYIEPTEITYLGNPLIEALPPTLDMESIFLRVEKIPPYIDEERNKTEIERLEAIYRLNDYRFPFTKYYEVGLKISIALKRGYINKRIFSPDYTDSLKELNLILNNSANEIKEFKEGFLNMTLASSAPLGFSIIGVSGAGKSTTVNDILSFYPQVIHHTEYEEQKYYFAQVTWIKVDCTYDGNIKGLCQKIFYEFDKVLKTNYLQKYGNSRFSIDRMIIAISYLCMKHGLGMLIIDEIQHLKCSKRQDEAALNFFVSMMNEIKLPIVYIGTYKAIKHLSKDGRHIRRSMGIGMTEFRYLKDDAEFEMFLGELWEYQWVKNKTELTDEIKKLFHERTAGIVDLSVKLFMTVQFEAIRRGVEKITSKLIKEVANEKFALSKELTDAIIKYDINKLMKYEDLIAPADMEELFENCRHEVMSRSQAMEILKGEERKNSRNKKELINELRLFLSELGYNYNDFLNIVDELISIEGIRKPVSYLKQRLIKQIVLSKPQEVNGKKETKRINKKNITIDLTEDIKTIELP</sequence>
<protein>
    <submittedName>
        <fullName evidence="2">Transposon Tn7 transposition protein TnsC</fullName>
    </submittedName>
</protein>
<evidence type="ECO:0000259" key="1">
    <source>
        <dbReference type="Pfam" id="PF13401"/>
    </source>
</evidence>